<dbReference type="InterPro" id="IPR009091">
    <property type="entry name" value="RCC1/BLIP-II"/>
</dbReference>
<keyword evidence="5" id="KW-1185">Reference proteome</keyword>
<evidence type="ECO:0000313" key="5">
    <source>
        <dbReference type="Proteomes" id="UP000000311"/>
    </source>
</evidence>
<evidence type="ECO:0000256" key="1">
    <source>
        <dbReference type="ARBA" id="ARBA00022737"/>
    </source>
</evidence>
<dbReference type="EMBL" id="GL436277">
    <property type="protein sequence ID" value="EFN72134.1"/>
    <property type="molecule type" value="Genomic_DNA"/>
</dbReference>
<feature type="domain" description="BTB" evidence="3">
    <location>
        <begin position="270"/>
        <end position="308"/>
    </location>
</feature>
<dbReference type="Proteomes" id="UP000000311">
    <property type="component" value="Unassembled WGS sequence"/>
</dbReference>
<dbReference type="SUPFAM" id="SSF54695">
    <property type="entry name" value="POZ domain"/>
    <property type="match status" value="2"/>
</dbReference>
<dbReference type="InParanoid" id="E2A359"/>
<dbReference type="SMART" id="SM00225">
    <property type="entry name" value="BTB"/>
    <property type="match status" value="2"/>
</dbReference>
<proteinExistence type="predicted"/>
<feature type="domain" description="BTB" evidence="3">
    <location>
        <begin position="655"/>
        <end position="722"/>
    </location>
</feature>
<dbReference type="PROSITE" id="PS50097">
    <property type="entry name" value="BTB"/>
    <property type="match status" value="2"/>
</dbReference>
<protein>
    <submittedName>
        <fullName evidence="4">RCC1 and BTB domain-containing protein 1</fullName>
    </submittedName>
</protein>
<dbReference type="OMA" id="EGGVKCW"/>
<dbReference type="OrthoDB" id="5981550at2759"/>
<feature type="repeat" description="RCC1" evidence="2">
    <location>
        <begin position="156"/>
        <end position="208"/>
    </location>
</feature>
<feature type="repeat" description="RCC1" evidence="2">
    <location>
        <begin position="59"/>
        <end position="103"/>
    </location>
</feature>
<organism evidence="5">
    <name type="scientific">Camponotus floridanus</name>
    <name type="common">Florida carpenter ant</name>
    <dbReference type="NCBI Taxonomy" id="104421"/>
    <lineage>
        <taxon>Eukaryota</taxon>
        <taxon>Metazoa</taxon>
        <taxon>Ecdysozoa</taxon>
        <taxon>Arthropoda</taxon>
        <taxon>Hexapoda</taxon>
        <taxon>Insecta</taxon>
        <taxon>Pterygota</taxon>
        <taxon>Neoptera</taxon>
        <taxon>Endopterygota</taxon>
        <taxon>Hymenoptera</taxon>
        <taxon>Apocrita</taxon>
        <taxon>Aculeata</taxon>
        <taxon>Formicoidea</taxon>
        <taxon>Formicidae</taxon>
        <taxon>Formicinae</taxon>
        <taxon>Camponotus</taxon>
    </lineage>
</organism>
<dbReference type="InterPro" id="IPR000210">
    <property type="entry name" value="BTB/POZ_dom"/>
</dbReference>
<evidence type="ECO:0000259" key="3">
    <source>
        <dbReference type="PROSITE" id="PS50097"/>
    </source>
</evidence>
<dbReference type="PANTHER" id="PTHR22872">
    <property type="entry name" value="BTK-BINDING PROTEIN-RELATED"/>
    <property type="match status" value="1"/>
</dbReference>
<dbReference type="PRINTS" id="PR00633">
    <property type="entry name" value="RCCNDNSATION"/>
</dbReference>
<gene>
    <name evidence="4" type="ORF">EAG_01414</name>
</gene>
<keyword evidence="1" id="KW-0677">Repeat</keyword>
<feature type="repeat" description="RCC1" evidence="2">
    <location>
        <begin position="539"/>
        <end position="595"/>
    </location>
</feature>
<dbReference type="Pfam" id="PF00651">
    <property type="entry name" value="BTB"/>
    <property type="match status" value="2"/>
</dbReference>
<dbReference type="STRING" id="104421.E2A359"/>
<feature type="repeat" description="RCC1" evidence="2">
    <location>
        <begin position="104"/>
        <end position="155"/>
    </location>
</feature>
<dbReference type="InterPro" id="IPR011333">
    <property type="entry name" value="SKP1/BTB/POZ_sf"/>
</dbReference>
<dbReference type="InterPro" id="IPR051625">
    <property type="entry name" value="Signaling_Regulatory_Domain"/>
</dbReference>
<dbReference type="InterPro" id="IPR058923">
    <property type="entry name" value="RCC1-like_dom"/>
</dbReference>
<reference evidence="4 5" key="1">
    <citation type="journal article" date="2010" name="Science">
        <title>Genomic comparison of the ants Camponotus floridanus and Harpegnathos saltator.</title>
        <authorList>
            <person name="Bonasio R."/>
            <person name="Zhang G."/>
            <person name="Ye C."/>
            <person name="Mutti N.S."/>
            <person name="Fang X."/>
            <person name="Qin N."/>
            <person name="Donahue G."/>
            <person name="Yang P."/>
            <person name="Li Q."/>
            <person name="Li C."/>
            <person name="Zhang P."/>
            <person name="Huang Z."/>
            <person name="Berger S.L."/>
            <person name="Reinberg D."/>
            <person name="Wang J."/>
            <person name="Liebig J."/>
        </authorList>
    </citation>
    <scope>NUCLEOTIDE SEQUENCE [LARGE SCALE GENOMIC DNA]</scope>
    <source>
        <strain evidence="5">C129</strain>
    </source>
</reference>
<evidence type="ECO:0000313" key="4">
    <source>
        <dbReference type="EMBL" id="EFN72134.1"/>
    </source>
</evidence>
<accession>E2A359</accession>
<sequence>KVYSWGSNENCRLGRPELEVKTKIYMPAQINSLSTRLTGEHITDIACNNYICLALTDSGKIYTWGNIKYSSSYYDIVSTPYQVNFDIIHIACGSSFAMALNKDGKLYSWGLNNYGQLGINSTKENYDPCLITSLIHVTIVKVVCGLEHSLALNSEGKIYSWGSNSKGQLGHGKKTEREIKPVMLCAPIMGKISDIAAQDDKSVAINKIGHVYVWGHRVCYQIIWEPVRTQYSNIYDIFRYKIPYIIHDSTNEKSNILEYLRAAFNDLSTSDLTIKIGEQLLYVHKSILKIRCEYFRKMFQNNWAENNQRNKQEKESMYSQSYPTNCTGLHVEEWEMCCLLEAEFTSQIHMIMAFGTQSALIKNKDDMVYSMGVNVHGILGLSENLANDRKPEKPEKVYSWGYNDNCRLGKLDSLATTYLPAKMDSLRGKRIIDIASNNYNSLALTDSGKIYVWGSVNFTKKSLPDQCQVNPCQIACGMSFVMALTNDGKLYSWGTNTYGQLGISSENDLYPCLITSLENVHIDKIVCGSEHSLALTSKGHIYSWGSNHEGQLGYDRECSVKKEPTKLKWTANGKTMGIISDIAAQHKVSAAVNKLGSVYVWGHSHLLIWKPIRIECSNIHNIFKYEMPHIIYHGIRERSNLLKHLETIFDDQSTSDFTIEVEGKHIHVHKAILIRCDYFKNMLQHDWREARENNTVKCNDFPYNVYKVFLKYFYTDVVDHLSLEETFELLKLCNKYTEKTLEIKCMQMIEKNINVSNVVLCFAKATECNAEYLVEYCVQFSSGQMSDIIKSGTLINLSKGLLLDFIWKTTDAWEP</sequence>
<dbReference type="Pfam" id="PF25390">
    <property type="entry name" value="WD40_RLD"/>
    <property type="match status" value="1"/>
</dbReference>
<dbReference type="Gene3D" id="3.30.710.10">
    <property type="entry name" value="Potassium Channel Kv1.1, Chain A"/>
    <property type="match status" value="2"/>
</dbReference>
<dbReference type="SUPFAM" id="SSF50985">
    <property type="entry name" value="RCC1/BLIP-II"/>
    <property type="match status" value="2"/>
</dbReference>
<evidence type="ECO:0000256" key="2">
    <source>
        <dbReference type="PROSITE-ProRule" id="PRU00235"/>
    </source>
</evidence>
<dbReference type="AlphaFoldDB" id="E2A359"/>
<feature type="repeat" description="RCC1" evidence="2">
    <location>
        <begin position="1"/>
        <end position="58"/>
    </location>
</feature>
<feature type="repeat" description="RCC1" evidence="2">
    <location>
        <begin position="395"/>
        <end position="447"/>
    </location>
</feature>
<dbReference type="Gene3D" id="2.130.10.30">
    <property type="entry name" value="Regulator of chromosome condensation 1/beta-lactamase-inhibitor protein II"/>
    <property type="match status" value="3"/>
</dbReference>
<feature type="non-terminal residue" evidence="4">
    <location>
        <position position="1"/>
    </location>
</feature>
<dbReference type="InterPro" id="IPR000408">
    <property type="entry name" value="Reg_chr_condens"/>
</dbReference>
<dbReference type="PROSITE" id="PS50012">
    <property type="entry name" value="RCC1_3"/>
    <property type="match status" value="7"/>
</dbReference>
<dbReference type="Pfam" id="PF00415">
    <property type="entry name" value="RCC1"/>
    <property type="match status" value="3"/>
</dbReference>
<name>E2A359_CAMFO</name>
<feature type="repeat" description="RCC1" evidence="2">
    <location>
        <begin position="488"/>
        <end position="538"/>
    </location>
</feature>